<dbReference type="GO" id="GO:0070006">
    <property type="term" value="F:metalloaminopeptidase activity"/>
    <property type="evidence" value="ECO:0007669"/>
    <property type="project" value="InterPro"/>
</dbReference>
<accession>A0A0L0SEC7</accession>
<dbReference type="PANTHER" id="PTHR11963">
    <property type="entry name" value="LEUCINE AMINOPEPTIDASE-RELATED"/>
    <property type="match status" value="1"/>
</dbReference>
<evidence type="ECO:0000313" key="7">
    <source>
        <dbReference type="EMBL" id="KNE60836.1"/>
    </source>
</evidence>
<keyword evidence="3" id="KW-0645">Protease</keyword>
<evidence type="ECO:0000313" key="8">
    <source>
        <dbReference type="Proteomes" id="UP000054350"/>
    </source>
</evidence>
<dbReference type="GO" id="GO:0005737">
    <property type="term" value="C:cytoplasm"/>
    <property type="evidence" value="ECO:0007669"/>
    <property type="project" value="InterPro"/>
</dbReference>
<reference evidence="8" key="2">
    <citation type="submission" date="2009-11" db="EMBL/GenBank/DDBJ databases">
        <title>The Genome Sequence of Allomyces macrogynus strain ATCC 38327.</title>
        <authorList>
            <consortium name="The Broad Institute Genome Sequencing Platform"/>
            <person name="Russ C."/>
            <person name="Cuomo C."/>
            <person name="Shea T."/>
            <person name="Young S.K."/>
            <person name="Zeng Q."/>
            <person name="Koehrsen M."/>
            <person name="Haas B."/>
            <person name="Borodovsky M."/>
            <person name="Guigo R."/>
            <person name="Alvarado L."/>
            <person name="Berlin A."/>
            <person name="Borenstein D."/>
            <person name="Chen Z."/>
            <person name="Engels R."/>
            <person name="Freedman E."/>
            <person name="Gellesch M."/>
            <person name="Goldberg J."/>
            <person name="Griggs A."/>
            <person name="Gujja S."/>
            <person name="Heiman D."/>
            <person name="Hepburn T."/>
            <person name="Howarth C."/>
            <person name="Jen D."/>
            <person name="Larson L."/>
            <person name="Lewis B."/>
            <person name="Mehta T."/>
            <person name="Park D."/>
            <person name="Pearson M."/>
            <person name="Roberts A."/>
            <person name="Saif S."/>
            <person name="Shenoy N."/>
            <person name="Sisk P."/>
            <person name="Stolte C."/>
            <person name="Sykes S."/>
            <person name="Walk T."/>
            <person name="White J."/>
            <person name="Yandava C."/>
            <person name="Burger G."/>
            <person name="Gray M.W."/>
            <person name="Holland P.W.H."/>
            <person name="King N."/>
            <person name="Lang F.B.F."/>
            <person name="Roger A.J."/>
            <person name="Ruiz-Trillo I."/>
            <person name="Lander E."/>
            <person name="Nusbaum C."/>
        </authorList>
    </citation>
    <scope>NUCLEOTIDE SEQUENCE [LARGE SCALE GENOMIC DNA]</scope>
    <source>
        <strain evidence="8">ATCC 38327</strain>
    </source>
</reference>
<dbReference type="EMBL" id="GG745337">
    <property type="protein sequence ID" value="KNE60836.1"/>
    <property type="molecule type" value="Genomic_DNA"/>
</dbReference>
<keyword evidence="2" id="KW-0031">Aminopeptidase</keyword>
<dbReference type="STRING" id="578462.A0A0L0SEC7"/>
<dbReference type="GO" id="GO:0006508">
    <property type="term" value="P:proteolysis"/>
    <property type="evidence" value="ECO:0007669"/>
    <property type="project" value="UniProtKB-KW"/>
</dbReference>
<dbReference type="SUPFAM" id="SSF53187">
    <property type="entry name" value="Zn-dependent exopeptidases"/>
    <property type="match status" value="1"/>
</dbReference>
<dbReference type="Proteomes" id="UP000054350">
    <property type="component" value="Unassembled WGS sequence"/>
</dbReference>
<dbReference type="eggNOG" id="KOG2597">
    <property type="taxonomic scope" value="Eukaryota"/>
</dbReference>
<gene>
    <name evidence="7" type="ORF">AMAG_06602</name>
</gene>
<dbReference type="GO" id="GO:0030145">
    <property type="term" value="F:manganese ion binding"/>
    <property type="evidence" value="ECO:0007669"/>
    <property type="project" value="InterPro"/>
</dbReference>
<feature type="compositionally biased region" description="Low complexity" evidence="5">
    <location>
        <begin position="34"/>
        <end position="49"/>
    </location>
</feature>
<dbReference type="PANTHER" id="PTHR11963:SF23">
    <property type="entry name" value="CYTOSOL AMINOPEPTIDASE"/>
    <property type="match status" value="1"/>
</dbReference>
<keyword evidence="8" id="KW-1185">Reference proteome</keyword>
<evidence type="ECO:0000256" key="5">
    <source>
        <dbReference type="SAM" id="MobiDB-lite"/>
    </source>
</evidence>
<dbReference type="Gene3D" id="3.40.630.10">
    <property type="entry name" value="Zn peptidases"/>
    <property type="match status" value="1"/>
</dbReference>
<dbReference type="AlphaFoldDB" id="A0A0L0SEC7"/>
<keyword evidence="4" id="KW-0378">Hydrolase</keyword>
<reference evidence="7 8" key="1">
    <citation type="submission" date="2009-11" db="EMBL/GenBank/DDBJ databases">
        <title>Annotation of Allomyces macrogynus ATCC 38327.</title>
        <authorList>
            <consortium name="The Broad Institute Genome Sequencing Platform"/>
            <person name="Russ C."/>
            <person name="Cuomo C."/>
            <person name="Burger G."/>
            <person name="Gray M.W."/>
            <person name="Holland P.W.H."/>
            <person name="King N."/>
            <person name="Lang F.B.F."/>
            <person name="Roger A.J."/>
            <person name="Ruiz-Trillo I."/>
            <person name="Young S.K."/>
            <person name="Zeng Q."/>
            <person name="Gargeya S."/>
            <person name="Fitzgerald M."/>
            <person name="Haas B."/>
            <person name="Abouelleil A."/>
            <person name="Alvarado L."/>
            <person name="Arachchi H.M."/>
            <person name="Berlin A."/>
            <person name="Chapman S.B."/>
            <person name="Gearin G."/>
            <person name="Goldberg J."/>
            <person name="Griggs A."/>
            <person name="Gujja S."/>
            <person name="Hansen M."/>
            <person name="Heiman D."/>
            <person name="Howarth C."/>
            <person name="Larimer J."/>
            <person name="Lui A."/>
            <person name="MacDonald P.J.P."/>
            <person name="McCowen C."/>
            <person name="Montmayeur A."/>
            <person name="Murphy C."/>
            <person name="Neiman D."/>
            <person name="Pearson M."/>
            <person name="Priest M."/>
            <person name="Roberts A."/>
            <person name="Saif S."/>
            <person name="Shea T."/>
            <person name="Sisk P."/>
            <person name="Stolte C."/>
            <person name="Sykes S."/>
            <person name="Wortman J."/>
            <person name="Nusbaum C."/>
            <person name="Birren B."/>
        </authorList>
    </citation>
    <scope>NUCLEOTIDE SEQUENCE [LARGE SCALE GENOMIC DNA]</scope>
    <source>
        <strain evidence="7 8">ATCC 38327</strain>
    </source>
</reference>
<dbReference type="InterPro" id="IPR043472">
    <property type="entry name" value="Macro_dom-like"/>
</dbReference>
<evidence type="ECO:0000256" key="1">
    <source>
        <dbReference type="ARBA" id="ARBA00009528"/>
    </source>
</evidence>
<sequence length="473" mass="50073">MIRTAAAAALRRRACAAPAIRPATIFPRRCYTTTTTTEPAKRSNPSSASAPPPPPEPRIDGAVVGCYAGERPSLEHLTAAALAVNERAHHALFMQLEHSGFRGNAGECRVLYPAVSALDHVGEPVLDEVPPRVAVVGLGKRPVGEEKGKDLVVDEAAERARRAAAIGVKALKDTGARTIAIEPFLPTTPTDHARAEGAVLRDLLYVEVHYRGRGEDQPVDVGRLWGGAATVLSAVHGLARLGTRVNVTALIPLCENMPSSSATKPGDVVRAANGLTIEIDNTDAEGRLLLGDALFHATSFHARSAIIDVATLTGAMDVALGRQYSGVFTNSDALWMRFARAARVTGDKAWRMPLDDGYLDAMKSHVADLKNAGDRSAGACTAAIFLKQFLAPADPEVGTAKVEGEEETHPVVQAGRAPTWAHVDIAGVMHYGAAEGVYNVKGMSGRPTRLLMELVRLVGEEPIVEEGSEGVDA</sequence>
<feature type="domain" description="Cytosol aminopeptidase" evidence="6">
    <location>
        <begin position="281"/>
        <end position="288"/>
    </location>
</feature>
<dbReference type="SUPFAM" id="SSF52949">
    <property type="entry name" value="Macro domain-like"/>
    <property type="match status" value="1"/>
</dbReference>
<dbReference type="OrthoDB" id="412814at2759"/>
<evidence type="ECO:0000256" key="4">
    <source>
        <dbReference type="ARBA" id="ARBA00022801"/>
    </source>
</evidence>
<dbReference type="Gene3D" id="3.40.220.10">
    <property type="entry name" value="Leucine Aminopeptidase, subunit E, domain 1"/>
    <property type="match status" value="1"/>
</dbReference>
<dbReference type="InterPro" id="IPR000819">
    <property type="entry name" value="Peptidase_M17_C"/>
</dbReference>
<dbReference type="Pfam" id="PF02789">
    <property type="entry name" value="Peptidase_M17_N"/>
    <property type="match status" value="1"/>
</dbReference>
<dbReference type="InterPro" id="IPR011356">
    <property type="entry name" value="Leucine_aapep/pepB"/>
</dbReference>
<comment type="similarity">
    <text evidence="1">Belongs to the peptidase M17 family.</text>
</comment>
<evidence type="ECO:0000256" key="2">
    <source>
        <dbReference type="ARBA" id="ARBA00022438"/>
    </source>
</evidence>
<dbReference type="PROSITE" id="PS00631">
    <property type="entry name" value="CYTOSOL_AP"/>
    <property type="match status" value="1"/>
</dbReference>
<proteinExistence type="inferred from homology"/>
<dbReference type="InterPro" id="IPR008283">
    <property type="entry name" value="Peptidase_M17_N"/>
</dbReference>
<name>A0A0L0SEC7_ALLM3</name>
<evidence type="ECO:0000259" key="6">
    <source>
        <dbReference type="PROSITE" id="PS00631"/>
    </source>
</evidence>
<feature type="region of interest" description="Disordered" evidence="5">
    <location>
        <begin position="34"/>
        <end position="59"/>
    </location>
</feature>
<organism evidence="7 8">
    <name type="scientific">Allomyces macrogynus (strain ATCC 38327)</name>
    <name type="common">Allomyces javanicus var. macrogynus</name>
    <dbReference type="NCBI Taxonomy" id="578462"/>
    <lineage>
        <taxon>Eukaryota</taxon>
        <taxon>Fungi</taxon>
        <taxon>Fungi incertae sedis</taxon>
        <taxon>Blastocladiomycota</taxon>
        <taxon>Blastocladiomycetes</taxon>
        <taxon>Blastocladiales</taxon>
        <taxon>Blastocladiaceae</taxon>
        <taxon>Allomyces</taxon>
    </lineage>
</organism>
<evidence type="ECO:0000256" key="3">
    <source>
        <dbReference type="ARBA" id="ARBA00022670"/>
    </source>
</evidence>
<dbReference type="Pfam" id="PF00883">
    <property type="entry name" value="Peptidase_M17"/>
    <property type="match status" value="1"/>
</dbReference>
<dbReference type="VEuPathDB" id="FungiDB:AMAG_06602"/>
<protein>
    <recommendedName>
        <fullName evidence="6">Cytosol aminopeptidase domain-containing protein</fullName>
    </recommendedName>
</protein>